<dbReference type="InterPro" id="IPR046977">
    <property type="entry name" value="RsmC/RlmG"/>
</dbReference>
<dbReference type="Proteomes" id="UP001595476">
    <property type="component" value="Unassembled WGS sequence"/>
</dbReference>
<accession>A0ABV7HAA5</accession>
<dbReference type="GO" id="GO:0052914">
    <property type="term" value="F:16S rRNA (guanine(1207)-N(2))-methyltransferase activity"/>
    <property type="evidence" value="ECO:0007669"/>
    <property type="project" value="UniProtKB-EC"/>
</dbReference>
<dbReference type="EMBL" id="JBHRSZ010000001">
    <property type="protein sequence ID" value="MFC3149653.1"/>
    <property type="molecule type" value="Genomic_DNA"/>
</dbReference>
<keyword evidence="4 8" id="KW-0808">Transferase</keyword>
<dbReference type="PRINTS" id="PR00507">
    <property type="entry name" value="N12N6MTFRASE"/>
</dbReference>
<evidence type="ECO:0000256" key="5">
    <source>
        <dbReference type="ARBA" id="ARBA00022691"/>
    </source>
</evidence>
<dbReference type="SUPFAM" id="SSF53335">
    <property type="entry name" value="S-adenosyl-L-methionine-dependent methyltransferases"/>
    <property type="match status" value="1"/>
</dbReference>
<organism evidence="8 9">
    <name type="scientific">Litoribrevibacter euphylliae</name>
    <dbReference type="NCBI Taxonomy" id="1834034"/>
    <lineage>
        <taxon>Bacteria</taxon>
        <taxon>Pseudomonadati</taxon>
        <taxon>Pseudomonadota</taxon>
        <taxon>Gammaproteobacteria</taxon>
        <taxon>Oceanospirillales</taxon>
        <taxon>Oceanospirillaceae</taxon>
        <taxon>Litoribrevibacter</taxon>
    </lineage>
</organism>
<evidence type="ECO:0000313" key="8">
    <source>
        <dbReference type="EMBL" id="MFC3149653.1"/>
    </source>
</evidence>
<dbReference type="GO" id="GO:0052916">
    <property type="term" value="F:23S rRNA (guanine(1835)-N(2))-methyltransferase activity"/>
    <property type="evidence" value="ECO:0007669"/>
    <property type="project" value="UniProtKB-EC"/>
</dbReference>
<proteinExistence type="predicted"/>
<gene>
    <name evidence="8" type="ORF">ACFOEK_01280</name>
</gene>
<evidence type="ECO:0000256" key="4">
    <source>
        <dbReference type="ARBA" id="ARBA00022679"/>
    </source>
</evidence>
<dbReference type="InterPro" id="IPR007848">
    <property type="entry name" value="Small_mtfrase_dom"/>
</dbReference>
<evidence type="ECO:0000259" key="6">
    <source>
        <dbReference type="Pfam" id="PF05175"/>
    </source>
</evidence>
<dbReference type="InterPro" id="IPR002052">
    <property type="entry name" value="DNA_methylase_N6_adenine_CS"/>
</dbReference>
<dbReference type="InterPro" id="IPR029063">
    <property type="entry name" value="SAM-dependent_MTases_sf"/>
</dbReference>
<feature type="domain" description="Methyltransferase small" evidence="6">
    <location>
        <begin position="173"/>
        <end position="347"/>
    </location>
</feature>
<dbReference type="PANTHER" id="PTHR47816:SF4">
    <property type="entry name" value="RIBOSOMAL RNA SMALL SUBUNIT METHYLTRANSFERASE C"/>
    <property type="match status" value="1"/>
</dbReference>
<dbReference type="RefSeq" id="WP_386714983.1">
    <property type="nucleotide sequence ID" value="NZ_JBHRSZ010000001.1"/>
</dbReference>
<dbReference type="InterPro" id="IPR013675">
    <property type="entry name" value="Mtase_sm_N"/>
</dbReference>
<dbReference type="EC" id="2.1.1.174" evidence="8"/>
<dbReference type="PANTHER" id="PTHR47816">
    <property type="entry name" value="RIBOSOMAL RNA SMALL SUBUNIT METHYLTRANSFERASE C"/>
    <property type="match status" value="1"/>
</dbReference>
<dbReference type="PROSITE" id="PS00092">
    <property type="entry name" value="N6_MTASE"/>
    <property type="match status" value="1"/>
</dbReference>
<sequence length="359" mass="39621">MNLIYQAFLQAIKECSGSVLWVVDEHALTINPTQLGDSSKVTFITNRVDQKDALAESGLNCLYSDFDFTELHQHTFDLVLYRVSKEKAIVHHVINQTANLLKPQGQFVLAGGKNEGIKTYADKATKYLGCNKHIEKLSKDDWISTLENNHSDESPLDDKDYSQSIELSEPEGLTFISKPGVFGWNKIDQGSAFLLEQMPEFMKRLNLSKDQATNSVLDLGCGYGYLLANMPAFGFTTLVGTDNNAAAIASAKATLETNGLEGNVIAANCAEGIDQKFDVVVCNPPFHQGFSVESEMTERFLAAARRLLTSGGAAIFVVNAFIPVESKAKHFFKKVDELANNKKFKVIRLAGKKPFHREG</sequence>
<evidence type="ECO:0000256" key="2">
    <source>
        <dbReference type="ARBA" id="ARBA00022552"/>
    </source>
</evidence>
<dbReference type="Pfam" id="PF08468">
    <property type="entry name" value="MTS_N"/>
    <property type="match status" value="1"/>
</dbReference>
<name>A0ABV7HAA5_9GAMM</name>
<evidence type="ECO:0000256" key="1">
    <source>
        <dbReference type="ARBA" id="ARBA00022490"/>
    </source>
</evidence>
<evidence type="ECO:0000259" key="7">
    <source>
        <dbReference type="Pfam" id="PF08468"/>
    </source>
</evidence>
<keyword evidence="1" id="KW-0963">Cytoplasm</keyword>
<protein>
    <submittedName>
        <fullName evidence="8">Class I SAM-dependent methyltransferase</fullName>
        <ecNumber evidence="8">2.1.1.172</ecNumber>
        <ecNumber evidence="8">2.1.1.174</ecNumber>
    </submittedName>
</protein>
<evidence type="ECO:0000256" key="3">
    <source>
        <dbReference type="ARBA" id="ARBA00022603"/>
    </source>
</evidence>
<keyword evidence="5" id="KW-0949">S-adenosyl-L-methionine</keyword>
<dbReference type="EC" id="2.1.1.172" evidence="8"/>
<dbReference type="Pfam" id="PF05175">
    <property type="entry name" value="MTS"/>
    <property type="match status" value="1"/>
</dbReference>
<dbReference type="Gene3D" id="3.40.50.150">
    <property type="entry name" value="Vaccinia Virus protein VP39"/>
    <property type="match status" value="2"/>
</dbReference>
<comment type="caution">
    <text evidence="8">The sequence shown here is derived from an EMBL/GenBank/DDBJ whole genome shotgun (WGS) entry which is preliminary data.</text>
</comment>
<feature type="domain" description="Methyltransferase small N-terminal" evidence="7">
    <location>
        <begin position="38"/>
        <end position="132"/>
    </location>
</feature>
<reference evidence="9" key="1">
    <citation type="journal article" date="2019" name="Int. J. Syst. Evol. Microbiol.">
        <title>The Global Catalogue of Microorganisms (GCM) 10K type strain sequencing project: providing services to taxonomists for standard genome sequencing and annotation.</title>
        <authorList>
            <consortium name="The Broad Institute Genomics Platform"/>
            <consortium name="The Broad Institute Genome Sequencing Center for Infectious Disease"/>
            <person name="Wu L."/>
            <person name="Ma J."/>
        </authorList>
    </citation>
    <scope>NUCLEOTIDE SEQUENCE [LARGE SCALE GENOMIC DNA]</scope>
    <source>
        <strain evidence="9">KCTC 52438</strain>
    </source>
</reference>
<keyword evidence="9" id="KW-1185">Reference proteome</keyword>
<dbReference type="CDD" id="cd02440">
    <property type="entry name" value="AdoMet_MTases"/>
    <property type="match status" value="1"/>
</dbReference>
<keyword evidence="3 8" id="KW-0489">Methyltransferase</keyword>
<keyword evidence="2" id="KW-0698">rRNA processing</keyword>
<evidence type="ECO:0000313" key="9">
    <source>
        <dbReference type="Proteomes" id="UP001595476"/>
    </source>
</evidence>